<keyword evidence="1" id="KW-0472">Membrane</keyword>
<evidence type="ECO:0000313" key="4">
    <source>
        <dbReference type="Proteomes" id="UP000297982"/>
    </source>
</evidence>
<evidence type="ECO:0000256" key="1">
    <source>
        <dbReference type="SAM" id="Phobius"/>
    </source>
</evidence>
<evidence type="ECO:0000259" key="2">
    <source>
        <dbReference type="Pfam" id="PF07238"/>
    </source>
</evidence>
<dbReference type="GO" id="GO:0035438">
    <property type="term" value="F:cyclic-di-GMP binding"/>
    <property type="evidence" value="ECO:0007669"/>
    <property type="project" value="InterPro"/>
</dbReference>
<gene>
    <name evidence="3" type="ORF">E4663_17260</name>
</gene>
<keyword evidence="1" id="KW-1133">Transmembrane helix</keyword>
<name>A0A4Z0GU84_9BACI</name>
<reference evidence="3 4" key="1">
    <citation type="journal article" date="2003" name="Int. J. Syst. Evol. Microbiol.">
        <title>Halobacillus salinus sp. nov., isolated from a salt lake on the coast of the East Sea in Korea.</title>
        <authorList>
            <person name="Yoon J.H."/>
            <person name="Kang K.H."/>
            <person name="Park Y.H."/>
        </authorList>
    </citation>
    <scope>NUCLEOTIDE SEQUENCE [LARGE SCALE GENOMIC DNA]</scope>
    <source>
        <strain evidence="3 4">HSL-3</strain>
    </source>
</reference>
<feature type="domain" description="PilZ" evidence="2">
    <location>
        <begin position="79"/>
        <end position="161"/>
    </location>
</feature>
<dbReference type="RefSeq" id="WP_079477538.1">
    <property type="nucleotide sequence ID" value="NZ_FVYZ01000003.1"/>
</dbReference>
<comment type="caution">
    <text evidence="3">The sequence shown here is derived from an EMBL/GenBank/DDBJ whole genome shotgun (WGS) entry which is preliminary data.</text>
</comment>
<dbReference type="STRING" id="192814.GCA_900166575_02637"/>
<keyword evidence="4" id="KW-1185">Reference proteome</keyword>
<protein>
    <submittedName>
        <fullName evidence="3">PilZ domain-containing protein</fullName>
    </submittedName>
</protein>
<dbReference type="AlphaFoldDB" id="A0A4Z0GU84"/>
<keyword evidence="1" id="KW-0812">Transmembrane</keyword>
<sequence>MYYLIFYEVVLNLVFLAVIFISQKKVRKLKAQIAGLNEEKNRLSLKYNKEMMYDQRSNFRLELQKEAKLFIESIDGDKDGRLTGKMINGNIENISVSGIKFTCPYSLPVESNIMVKCVFTLGSTGFHLDAAIVRKEESIKKKQKVYGLKFMNVGHRELERLNVEIRKLDAQKRNKVTKIS</sequence>
<organism evidence="3 4">
    <name type="scientific">Halobacillus salinus</name>
    <dbReference type="NCBI Taxonomy" id="192814"/>
    <lineage>
        <taxon>Bacteria</taxon>
        <taxon>Bacillati</taxon>
        <taxon>Bacillota</taxon>
        <taxon>Bacilli</taxon>
        <taxon>Bacillales</taxon>
        <taxon>Bacillaceae</taxon>
        <taxon>Halobacillus</taxon>
    </lineage>
</organism>
<dbReference type="Gene3D" id="2.40.10.220">
    <property type="entry name" value="predicted glycosyltransferase like domains"/>
    <property type="match status" value="1"/>
</dbReference>
<dbReference type="OrthoDB" id="2990437at2"/>
<dbReference type="Proteomes" id="UP000297982">
    <property type="component" value="Unassembled WGS sequence"/>
</dbReference>
<dbReference type="Pfam" id="PF07238">
    <property type="entry name" value="PilZ"/>
    <property type="match status" value="1"/>
</dbReference>
<dbReference type="EMBL" id="SRJC01000007">
    <property type="protein sequence ID" value="TGB01226.1"/>
    <property type="molecule type" value="Genomic_DNA"/>
</dbReference>
<accession>A0A4Z0GU84</accession>
<dbReference type="SUPFAM" id="SSF141371">
    <property type="entry name" value="PilZ domain-like"/>
    <property type="match status" value="1"/>
</dbReference>
<dbReference type="InterPro" id="IPR009875">
    <property type="entry name" value="PilZ_domain"/>
</dbReference>
<evidence type="ECO:0000313" key="3">
    <source>
        <dbReference type="EMBL" id="TGB01226.1"/>
    </source>
</evidence>
<feature type="transmembrane region" description="Helical" evidence="1">
    <location>
        <begin position="6"/>
        <end position="22"/>
    </location>
</feature>
<proteinExistence type="predicted"/>